<name>A0ABQ2D8P5_9DEIO</name>
<keyword evidence="3" id="KW-1003">Cell membrane</keyword>
<dbReference type="PANTHER" id="PTHR34582">
    <property type="entry name" value="UPF0702 TRANSMEMBRANE PROTEIN YCAP"/>
    <property type="match status" value="1"/>
</dbReference>
<organism evidence="9 10">
    <name type="scientific">Deinococcus roseus</name>
    <dbReference type="NCBI Taxonomy" id="392414"/>
    <lineage>
        <taxon>Bacteria</taxon>
        <taxon>Thermotogati</taxon>
        <taxon>Deinococcota</taxon>
        <taxon>Deinococci</taxon>
        <taxon>Deinococcales</taxon>
        <taxon>Deinococcaceae</taxon>
        <taxon>Deinococcus</taxon>
    </lineage>
</organism>
<gene>
    <name evidence="9" type="ORF">GCM10008938_39830</name>
</gene>
<dbReference type="RefSeq" id="WP_189005791.1">
    <property type="nucleotide sequence ID" value="NZ_BMOD01000021.1"/>
</dbReference>
<dbReference type="EMBL" id="BMOD01000021">
    <property type="protein sequence ID" value="GGJ49910.1"/>
    <property type="molecule type" value="Genomic_DNA"/>
</dbReference>
<feature type="domain" description="YetF C-terminal" evidence="8">
    <location>
        <begin position="78"/>
        <end position="148"/>
    </location>
</feature>
<evidence type="ECO:0000256" key="1">
    <source>
        <dbReference type="ARBA" id="ARBA00004651"/>
    </source>
</evidence>
<evidence type="ECO:0000256" key="4">
    <source>
        <dbReference type="ARBA" id="ARBA00022692"/>
    </source>
</evidence>
<keyword evidence="6 7" id="KW-0472">Membrane</keyword>
<dbReference type="PANTHER" id="PTHR34582:SF6">
    <property type="entry name" value="UPF0702 TRANSMEMBRANE PROTEIN YCAP"/>
    <property type="match status" value="1"/>
</dbReference>
<dbReference type="Proteomes" id="UP000632222">
    <property type="component" value="Unassembled WGS sequence"/>
</dbReference>
<protein>
    <submittedName>
        <fullName evidence="9">DUF421 domain-containing protein</fullName>
    </submittedName>
</protein>
<evidence type="ECO:0000256" key="5">
    <source>
        <dbReference type="ARBA" id="ARBA00022989"/>
    </source>
</evidence>
<accession>A0ABQ2D8P5</accession>
<reference evidence="10" key="1">
    <citation type="journal article" date="2019" name="Int. J. Syst. Evol. Microbiol.">
        <title>The Global Catalogue of Microorganisms (GCM) 10K type strain sequencing project: providing services to taxonomists for standard genome sequencing and annotation.</title>
        <authorList>
            <consortium name="The Broad Institute Genomics Platform"/>
            <consortium name="The Broad Institute Genome Sequencing Center for Infectious Disease"/>
            <person name="Wu L."/>
            <person name="Ma J."/>
        </authorList>
    </citation>
    <scope>NUCLEOTIDE SEQUENCE [LARGE SCALE GENOMIC DNA]</scope>
    <source>
        <strain evidence="10">JCM 14370</strain>
    </source>
</reference>
<proteinExistence type="inferred from homology"/>
<evidence type="ECO:0000256" key="3">
    <source>
        <dbReference type="ARBA" id="ARBA00022475"/>
    </source>
</evidence>
<feature type="transmembrane region" description="Helical" evidence="7">
    <location>
        <begin position="53"/>
        <end position="72"/>
    </location>
</feature>
<keyword evidence="5 7" id="KW-1133">Transmembrane helix</keyword>
<dbReference type="InterPro" id="IPR023090">
    <property type="entry name" value="UPF0702_alpha/beta_dom_sf"/>
</dbReference>
<dbReference type="Gene3D" id="3.30.240.20">
    <property type="entry name" value="bsu07140 like domains"/>
    <property type="match status" value="1"/>
</dbReference>
<dbReference type="Pfam" id="PF04239">
    <property type="entry name" value="DUF421"/>
    <property type="match status" value="1"/>
</dbReference>
<evidence type="ECO:0000256" key="7">
    <source>
        <dbReference type="SAM" id="Phobius"/>
    </source>
</evidence>
<evidence type="ECO:0000259" key="8">
    <source>
        <dbReference type="Pfam" id="PF04239"/>
    </source>
</evidence>
<evidence type="ECO:0000313" key="9">
    <source>
        <dbReference type="EMBL" id="GGJ49910.1"/>
    </source>
</evidence>
<comment type="similarity">
    <text evidence="2">Belongs to the UPF0702 family.</text>
</comment>
<evidence type="ECO:0000313" key="10">
    <source>
        <dbReference type="Proteomes" id="UP000632222"/>
    </source>
</evidence>
<keyword evidence="10" id="KW-1185">Reference proteome</keyword>
<sequence>MEPILHGAILYFSLMLIFRVAGKRSLAQTTTFDFVLLLIISETVDNYFMKQDYSYVGVLSLVVTLIGLDILLSKVKQKSPLLERWMDDVPVILIDQGKVLDAHLKKSRIDLSDILEAARTSQGIERLDQIKYAILERSGTISVVPKEQA</sequence>
<keyword evidence="4 7" id="KW-0812">Transmembrane</keyword>
<evidence type="ECO:0000256" key="2">
    <source>
        <dbReference type="ARBA" id="ARBA00006448"/>
    </source>
</evidence>
<dbReference type="InterPro" id="IPR007353">
    <property type="entry name" value="DUF421"/>
</dbReference>
<comment type="caution">
    <text evidence="9">The sequence shown here is derived from an EMBL/GenBank/DDBJ whole genome shotgun (WGS) entry which is preliminary data.</text>
</comment>
<evidence type="ECO:0000256" key="6">
    <source>
        <dbReference type="ARBA" id="ARBA00023136"/>
    </source>
</evidence>
<comment type="subcellular location">
    <subcellularLocation>
        <location evidence="1">Cell membrane</location>
        <topology evidence="1">Multi-pass membrane protein</topology>
    </subcellularLocation>
</comment>